<dbReference type="SUPFAM" id="SSF47220">
    <property type="entry name" value="alpha-catenin/vinculin-like"/>
    <property type="match status" value="1"/>
</dbReference>
<evidence type="ECO:0000313" key="6">
    <source>
        <dbReference type="Proteomes" id="UP000008743"/>
    </source>
</evidence>
<evidence type="ECO:0000256" key="4">
    <source>
        <dbReference type="ARBA" id="ARBA00023203"/>
    </source>
</evidence>
<dbReference type="Pfam" id="PF01044">
    <property type="entry name" value="Vinculin"/>
    <property type="match status" value="1"/>
</dbReference>
<dbReference type="EMBL" id="KE346361">
    <property type="protein sequence ID" value="KJE90684.1"/>
    <property type="molecule type" value="Genomic_DNA"/>
</dbReference>
<dbReference type="InterPro" id="IPR017997">
    <property type="entry name" value="Vinculin"/>
</dbReference>
<dbReference type="InterPro" id="IPR036723">
    <property type="entry name" value="Alpha-catenin/vinculin-like_sf"/>
</dbReference>
<dbReference type="AlphaFoldDB" id="A0A0D2X1E8"/>
<dbReference type="GO" id="GO:0007155">
    <property type="term" value="P:cell adhesion"/>
    <property type="evidence" value="ECO:0007669"/>
    <property type="project" value="InterPro"/>
</dbReference>
<dbReference type="GO" id="GO:0005737">
    <property type="term" value="C:cytoplasm"/>
    <property type="evidence" value="ECO:0007669"/>
    <property type="project" value="UniProtKB-SubCell"/>
</dbReference>
<evidence type="ECO:0000256" key="1">
    <source>
        <dbReference type="ARBA" id="ARBA00004496"/>
    </source>
</evidence>
<keyword evidence="6" id="KW-1185">Reference proteome</keyword>
<dbReference type="GO" id="GO:0051015">
    <property type="term" value="F:actin filament binding"/>
    <property type="evidence" value="ECO:0007669"/>
    <property type="project" value="InterPro"/>
</dbReference>
<name>A0A0D2X1E8_CAPO3</name>
<evidence type="ECO:0000256" key="3">
    <source>
        <dbReference type="ARBA" id="ARBA00022490"/>
    </source>
</evidence>
<dbReference type="PhylomeDB" id="A0A0D2X1E8"/>
<proteinExistence type="inferred from homology"/>
<sequence>MSNAIKTQVLAPVADILSQLVMADGVDDKIPVDMVDQVPAIMTASRIFQEVALAMRFRPEDEDLKASTTAAMKHVDEGIENIKQATRDNSRSKLIGGVFIILESTRSALGIYDELEIRRIVATGKLATQTAATMLTCQIMLELEIAAKMCAEAHLSFVRMATSHAPEILDAEVREQLLAALEIIKTCSTLTISAARTNCEHPSTDARHAADSVAGRLAAAVKSAIDAIQTNPGINTKFKQAGELWLLMDDIGSRLMAMLRAVHDTDKTGLIANTKKYAEEAMMLLKRADEIALACQDPYLAAKLKKDADLLRMVIPEVVKTLQDVAKGTVPEIALEYKVQEAMQVVASVMQSIGDALDSEIARGIDHIHALTAKLNQAVADGDLALFEATAKELEEATRAVVEKARLKAEQCSDPVKRQKLLDAAKAVETMSGHAISSGRAALAHPTPTSKAHFAAAVANFQSTLDTLENAVNESVPLGDLLASLQQQTQQLASMPRLSAWPTCCAPRQSTTLVTRPTAHSCSVLPTNSKRKWRP</sequence>
<evidence type="ECO:0000313" key="5">
    <source>
        <dbReference type="EMBL" id="KJE90684.1"/>
    </source>
</evidence>
<protein>
    <submittedName>
        <fullName evidence="5">Uncharacterized protein</fullName>
    </submittedName>
</protein>
<dbReference type="eggNOG" id="KOG3681">
    <property type="taxonomic scope" value="Eukaryota"/>
</dbReference>
<reference evidence="6" key="1">
    <citation type="submission" date="2011-02" db="EMBL/GenBank/DDBJ databases">
        <title>The Genome Sequence of Capsaspora owczarzaki ATCC 30864.</title>
        <authorList>
            <person name="Russ C."/>
            <person name="Cuomo C."/>
            <person name="Burger G."/>
            <person name="Gray M.W."/>
            <person name="Holland P.W.H."/>
            <person name="King N."/>
            <person name="Lang F.B.F."/>
            <person name="Roger A.J."/>
            <person name="Ruiz-Trillo I."/>
            <person name="Young S.K."/>
            <person name="Zeng Q."/>
            <person name="Gargeya S."/>
            <person name="Alvarado L."/>
            <person name="Berlin A."/>
            <person name="Chapman S.B."/>
            <person name="Chen Z."/>
            <person name="Freedman E."/>
            <person name="Gellesch M."/>
            <person name="Goldberg J."/>
            <person name="Griggs A."/>
            <person name="Gujja S."/>
            <person name="Heilman E."/>
            <person name="Heiman D."/>
            <person name="Howarth C."/>
            <person name="Mehta T."/>
            <person name="Neiman D."/>
            <person name="Pearson M."/>
            <person name="Roberts A."/>
            <person name="Saif S."/>
            <person name="Shea T."/>
            <person name="Shenoy N."/>
            <person name="Sisk P."/>
            <person name="Stolte C."/>
            <person name="Sykes S."/>
            <person name="White J."/>
            <person name="Yandava C."/>
            <person name="Haas B."/>
            <person name="Nusbaum C."/>
            <person name="Birren B."/>
        </authorList>
    </citation>
    <scope>NUCLEOTIDE SEQUENCE</scope>
    <source>
        <strain evidence="6">ATCC 30864</strain>
    </source>
</reference>
<dbReference type="Gene3D" id="1.20.120.810">
    <property type="entry name" value="Vinculin, Vh2 four-helix bundle"/>
    <property type="match status" value="1"/>
</dbReference>
<dbReference type="InterPro" id="IPR006077">
    <property type="entry name" value="Vinculin/catenin"/>
</dbReference>
<dbReference type="Gene3D" id="1.20.120.230">
    <property type="entry name" value="Alpha-catenin/vinculin-like"/>
    <property type="match status" value="1"/>
</dbReference>
<dbReference type="Proteomes" id="UP000008743">
    <property type="component" value="Unassembled WGS sequence"/>
</dbReference>
<comment type="similarity">
    <text evidence="2">Belongs to the vinculin/alpha-catenin family.</text>
</comment>
<evidence type="ECO:0000256" key="2">
    <source>
        <dbReference type="ARBA" id="ARBA00008376"/>
    </source>
</evidence>
<keyword evidence="4" id="KW-0009">Actin-binding</keyword>
<dbReference type="InParanoid" id="A0A0D2X1E8"/>
<organism evidence="5 6">
    <name type="scientific">Capsaspora owczarzaki (strain ATCC 30864)</name>
    <dbReference type="NCBI Taxonomy" id="595528"/>
    <lineage>
        <taxon>Eukaryota</taxon>
        <taxon>Filasterea</taxon>
        <taxon>Capsaspora</taxon>
    </lineage>
</organism>
<keyword evidence="3" id="KW-0963">Cytoplasm</keyword>
<gene>
    <name evidence="5" type="ORF">CAOG_008562</name>
</gene>
<accession>A0A0D2X1E8</accession>
<dbReference type="PANTHER" id="PTHR46180">
    <property type="entry name" value="VINCULIN"/>
    <property type="match status" value="1"/>
</dbReference>
<comment type="subcellular location">
    <subcellularLocation>
        <location evidence="1">Cytoplasm</location>
    </subcellularLocation>
</comment>